<keyword evidence="2 6" id="KW-0418">Kinase</keyword>
<dbReference type="InterPro" id="IPR036890">
    <property type="entry name" value="HATPase_C_sf"/>
</dbReference>
<dbReference type="Pfam" id="PF07730">
    <property type="entry name" value="HisKA_3"/>
    <property type="match status" value="1"/>
</dbReference>
<dbReference type="InterPro" id="IPR003594">
    <property type="entry name" value="HATPase_dom"/>
</dbReference>
<dbReference type="Proteomes" id="UP000182248">
    <property type="component" value="Unassembled WGS sequence"/>
</dbReference>
<feature type="transmembrane region" description="Helical" evidence="4">
    <location>
        <begin position="429"/>
        <end position="447"/>
    </location>
</feature>
<dbReference type="InterPro" id="IPR005467">
    <property type="entry name" value="His_kinase_dom"/>
</dbReference>
<reference evidence="6 7" key="1">
    <citation type="submission" date="2016-11" db="EMBL/GenBank/DDBJ databases">
        <authorList>
            <person name="Jaros S."/>
            <person name="Januszkiewicz K."/>
            <person name="Wedrychowicz H."/>
        </authorList>
    </citation>
    <scope>NUCLEOTIDE SEQUENCE [LARGE SCALE GENOMIC DNA]</scope>
    <source>
        <strain evidence="6 7">CGMCC 1.12145</strain>
    </source>
</reference>
<dbReference type="Pfam" id="PF02518">
    <property type="entry name" value="HATPase_c"/>
    <property type="match status" value="1"/>
</dbReference>
<dbReference type="SMART" id="SM00387">
    <property type="entry name" value="HATPase_c"/>
    <property type="match status" value="1"/>
</dbReference>
<evidence type="ECO:0000313" key="7">
    <source>
        <dbReference type="Proteomes" id="UP000182248"/>
    </source>
</evidence>
<dbReference type="OrthoDB" id="9778366at2"/>
<dbReference type="STRING" id="1150368.SAMN02927921_00155"/>
<dbReference type="SUPFAM" id="SSF48452">
    <property type="entry name" value="TPR-like"/>
    <property type="match status" value="1"/>
</dbReference>
<gene>
    <name evidence="6" type="ORF">SAMN02927921_00155</name>
</gene>
<protein>
    <submittedName>
        <fullName evidence="6">Signal transduction histidine kinase</fullName>
    </submittedName>
</protein>
<dbReference type="InterPro" id="IPR011712">
    <property type="entry name" value="Sig_transdc_His_kin_sub3_dim/P"/>
</dbReference>
<proteinExistence type="predicted"/>
<keyword evidence="1" id="KW-0808">Transferase</keyword>
<dbReference type="PROSITE" id="PS50109">
    <property type="entry name" value="HIS_KIN"/>
    <property type="match status" value="1"/>
</dbReference>
<keyword evidence="4" id="KW-0812">Transmembrane</keyword>
<keyword evidence="4" id="KW-1133">Transmembrane helix</keyword>
<evidence type="ECO:0000259" key="5">
    <source>
        <dbReference type="PROSITE" id="PS50109"/>
    </source>
</evidence>
<dbReference type="CDD" id="cd16917">
    <property type="entry name" value="HATPase_UhpB-NarQ-NarX-like"/>
    <property type="match status" value="1"/>
</dbReference>
<dbReference type="PANTHER" id="PTHR24421">
    <property type="entry name" value="NITRATE/NITRITE SENSOR PROTEIN NARX-RELATED"/>
    <property type="match status" value="1"/>
</dbReference>
<dbReference type="InterPro" id="IPR011990">
    <property type="entry name" value="TPR-like_helical_dom_sf"/>
</dbReference>
<evidence type="ECO:0000256" key="3">
    <source>
        <dbReference type="ARBA" id="ARBA00023012"/>
    </source>
</evidence>
<dbReference type="GO" id="GO:0000155">
    <property type="term" value="F:phosphorelay sensor kinase activity"/>
    <property type="evidence" value="ECO:0007669"/>
    <property type="project" value="InterPro"/>
</dbReference>
<feature type="domain" description="Histidine kinase" evidence="5">
    <location>
        <begin position="491"/>
        <end position="686"/>
    </location>
</feature>
<dbReference type="InterPro" id="IPR050482">
    <property type="entry name" value="Sensor_HK_TwoCompSys"/>
</dbReference>
<dbReference type="Gene3D" id="3.30.565.10">
    <property type="entry name" value="Histidine kinase-like ATPase, C-terminal domain"/>
    <property type="match status" value="1"/>
</dbReference>
<sequence>MFFTSLYDCFRKSVKTFLIPLFFTGLFLIPEAPVRAHIVEDSLQLVLAEKNLSISQRVEALTKLAEIRFYRRGHDKGFATLNQALKLSEQLEDKRYGARLYAILARWYVEDNQYLQAQQLIDSAVYYSNEAGNNEVLAFTDYTRGWFRLRQNKPREGIALFLKGLHALESEKAHAVKSAIYGEMSQAYGEWSDTQNQQKYAHLCYTEARKTQDPDLHVYGELTLANSFADRFKKDTTRAVLRDSALYHYKNSIAFLREHRDRVVHLTRLPEAAYYVAELYSRYMPSAYEEEVYHYLDMAVEEARKTDVHTVLARSYIMLTEYAVMNEDYKRAEFLIGNAAVAAHEGPVTDNRIIPDISWYFSVIREKQGDIGEALRYYKQYVREYTNRFDMEKMALAQKLEAQYDTNKKERELAVLQEKIMYGKKLNRLYIGLALTGLIAIIILVYANQQRTRAMKQQKQLHVMEVNKLEQKNRIALLSAMLEGQEQERSRLARDLHDGLGGLLSGIKIEMSAVKSVLSSSGGQELMDKTMEHLDDAVNELRRIAHSMMPEILIRYGLGEALKEYCQRFRTSGIHIECRVFNYTNEMDHPRQMVLYRIMQELVNNAMKHAEASMIYVQLQQVQHKIFLTVEDDGVGFDKEKIADTGRQSAGWTNIRARVEFLNGSMDILTEKGNGTTITVECLVHPEPEKKK</sequence>
<dbReference type="SUPFAM" id="SSF55874">
    <property type="entry name" value="ATPase domain of HSP90 chaperone/DNA topoisomerase II/histidine kinase"/>
    <property type="match status" value="1"/>
</dbReference>
<dbReference type="AlphaFoldDB" id="A0A1K1LPS1"/>
<evidence type="ECO:0000313" key="6">
    <source>
        <dbReference type="EMBL" id="SFW12876.1"/>
    </source>
</evidence>
<dbReference type="GO" id="GO:0016020">
    <property type="term" value="C:membrane"/>
    <property type="evidence" value="ECO:0007669"/>
    <property type="project" value="InterPro"/>
</dbReference>
<accession>A0A1K1LPS1</accession>
<name>A0A1K1LPS1_9FLAO</name>
<dbReference type="Gene3D" id="1.20.5.1930">
    <property type="match status" value="1"/>
</dbReference>
<evidence type="ECO:0000256" key="2">
    <source>
        <dbReference type="ARBA" id="ARBA00022777"/>
    </source>
</evidence>
<evidence type="ECO:0000256" key="1">
    <source>
        <dbReference type="ARBA" id="ARBA00022679"/>
    </source>
</evidence>
<dbReference type="Gene3D" id="1.25.40.10">
    <property type="entry name" value="Tetratricopeptide repeat domain"/>
    <property type="match status" value="1"/>
</dbReference>
<evidence type="ECO:0000256" key="4">
    <source>
        <dbReference type="SAM" id="Phobius"/>
    </source>
</evidence>
<keyword evidence="7" id="KW-1185">Reference proteome</keyword>
<dbReference type="GO" id="GO:0046983">
    <property type="term" value="F:protein dimerization activity"/>
    <property type="evidence" value="ECO:0007669"/>
    <property type="project" value="InterPro"/>
</dbReference>
<dbReference type="EMBL" id="FPJE01000001">
    <property type="protein sequence ID" value="SFW12876.1"/>
    <property type="molecule type" value="Genomic_DNA"/>
</dbReference>
<keyword evidence="3" id="KW-0902">Two-component regulatory system</keyword>
<keyword evidence="4" id="KW-0472">Membrane</keyword>
<organism evidence="6 7">
    <name type="scientific">Sinomicrobium oceani</name>
    <dbReference type="NCBI Taxonomy" id="1150368"/>
    <lineage>
        <taxon>Bacteria</taxon>
        <taxon>Pseudomonadati</taxon>
        <taxon>Bacteroidota</taxon>
        <taxon>Flavobacteriia</taxon>
        <taxon>Flavobacteriales</taxon>
        <taxon>Flavobacteriaceae</taxon>
        <taxon>Sinomicrobium</taxon>
    </lineage>
</organism>